<dbReference type="EMBL" id="MUGO01000015">
    <property type="protein sequence ID" value="PQA92557.1"/>
    <property type="molecule type" value="Genomic_DNA"/>
</dbReference>
<reference evidence="1 4" key="1">
    <citation type="submission" date="2016-11" db="EMBL/GenBank/DDBJ databases">
        <title>Whole genomes of Flavobacteriaceae.</title>
        <authorList>
            <person name="Stine C."/>
            <person name="Li C."/>
            <person name="Tadesse D."/>
        </authorList>
    </citation>
    <scope>NUCLEOTIDE SEQUENCE [LARGE SCALE GENOMIC DNA]</scope>
    <source>
        <strain evidence="1 4">DSM 21068</strain>
    </source>
</reference>
<evidence type="ECO:0000313" key="2">
    <source>
        <dbReference type="EMBL" id="SIS78716.1"/>
    </source>
</evidence>
<organism evidence="2 3">
    <name type="scientific">Chryseobacterium piscicola</name>
    <dbReference type="NCBI Taxonomy" id="551459"/>
    <lineage>
        <taxon>Bacteria</taxon>
        <taxon>Pseudomonadati</taxon>
        <taxon>Bacteroidota</taxon>
        <taxon>Flavobacteriia</taxon>
        <taxon>Flavobacteriales</taxon>
        <taxon>Weeksellaceae</taxon>
        <taxon>Chryseobacterium group</taxon>
        <taxon>Chryseobacterium</taxon>
    </lineage>
</organism>
<dbReference type="AlphaFoldDB" id="A0A1N7LY20"/>
<reference evidence="2" key="3">
    <citation type="submission" date="2017-01" db="EMBL/GenBank/DDBJ databases">
        <authorList>
            <person name="Mah S.A."/>
            <person name="Swanson W.J."/>
            <person name="Moy G.W."/>
            <person name="Vacquier V.D."/>
        </authorList>
    </citation>
    <scope>NUCLEOTIDE SEQUENCE [LARGE SCALE GENOMIC DNA]</scope>
    <source>
        <strain evidence="2">DSM 21068</strain>
    </source>
</reference>
<protein>
    <submittedName>
        <fullName evidence="2">Uncharacterized protein</fullName>
    </submittedName>
</protein>
<gene>
    <name evidence="1" type="ORF">B0A70_10895</name>
    <name evidence="2" type="ORF">SAMN05421796_103181</name>
</gene>
<sequence length="202" mass="23149">MFFMKKSGLLFIFFCQLFFSQSEIPKDFLKIPEVFDTTENLYAFIQPGEDVAYWKAFINNSDSEKAVLYESQAPVSMTILEPIPEKGFFQNCLGENCFNYIIACKNGRSVFFLTEKNLIQFIGKIDNVAEAILVAKTQGFLVDTSDLRGGSFTKDDENFYLKLYKQKKCSEVKESFTITIGRNNSNLTYKTNTIYSIKKACD</sequence>
<evidence type="ECO:0000313" key="1">
    <source>
        <dbReference type="EMBL" id="PQA92557.1"/>
    </source>
</evidence>
<name>A0A1N7LY20_9FLAO</name>
<dbReference type="STRING" id="551459.SAMN05421796_103181"/>
<keyword evidence="4" id="KW-1185">Reference proteome</keyword>
<dbReference type="EMBL" id="FTOJ01000003">
    <property type="protein sequence ID" value="SIS78716.1"/>
    <property type="molecule type" value="Genomic_DNA"/>
</dbReference>
<dbReference type="Proteomes" id="UP000186246">
    <property type="component" value="Unassembled WGS sequence"/>
</dbReference>
<reference evidence="3" key="2">
    <citation type="submission" date="2017-01" db="EMBL/GenBank/DDBJ databases">
        <authorList>
            <person name="Varghese N."/>
            <person name="Submissions S."/>
        </authorList>
    </citation>
    <scope>NUCLEOTIDE SEQUENCE [LARGE SCALE GENOMIC DNA]</scope>
    <source>
        <strain evidence="3">DSM 21068</strain>
    </source>
</reference>
<proteinExistence type="predicted"/>
<dbReference type="Proteomes" id="UP000238314">
    <property type="component" value="Unassembled WGS sequence"/>
</dbReference>
<accession>A0A1N7LY20</accession>
<evidence type="ECO:0000313" key="4">
    <source>
        <dbReference type="Proteomes" id="UP000238314"/>
    </source>
</evidence>
<evidence type="ECO:0000313" key="3">
    <source>
        <dbReference type="Proteomes" id="UP000186246"/>
    </source>
</evidence>